<comment type="caution">
    <text evidence="3">The sequence shown here is derived from an EMBL/GenBank/DDBJ whole genome shotgun (WGS) entry which is preliminary data.</text>
</comment>
<dbReference type="PANTHER" id="PTHR19328">
    <property type="entry name" value="HEDGEHOG-INTERACTING PROTEIN"/>
    <property type="match status" value="1"/>
</dbReference>
<dbReference type="EMBL" id="NEVT01000006">
    <property type="protein sequence ID" value="OZI75733.1"/>
    <property type="molecule type" value="Genomic_DNA"/>
</dbReference>
<sequence length="397" mass="42888">MSRLRSWRAARAAPLAGAMLAALLGATAPGAPRAQMQAPAPTRAEVRAVEVVRGLEHPWSLAFLPDGGMLITERPGRLRLLDGQGKLSAPLAGVPKVHAEGQGGLLDVALSPDFRDDRLVYLSYAEADAKGERSGTAVGRGRLADDARGLEDFQVIFRQEPKLSSGQHYGSRLVFGRDGMLYVSLGENNRRPTAQDLDKLQGKIVRLKPDGSVPADNPFVGRAGVRPEIWTYGMRNPQGMALNPWTGELWEHEHGARGGDEINIIRPGLNYGWPLATHGVNYSGFAIPEAKGETVPGTQAPLYWWKKSPAVSGMAFYDSDRHPAWRGSLFIGALAEQVLIRLQLDDGRVVAEERLLHDLGARVRDVRQGPDGDVYVLTDAGDGALLRLAPAGKGEGK</sequence>
<gene>
    <name evidence="3" type="ORF">CAL24_10950</name>
</gene>
<dbReference type="SUPFAM" id="SSF50952">
    <property type="entry name" value="Soluble quinoprotein glucose dehydrogenase"/>
    <property type="match status" value="1"/>
</dbReference>
<feature type="chain" id="PRO_5012582586" evidence="1">
    <location>
        <begin position="22"/>
        <end position="397"/>
    </location>
</feature>
<feature type="domain" description="Glucose/Sorbosone dehydrogenase" evidence="2">
    <location>
        <begin position="55"/>
        <end position="387"/>
    </location>
</feature>
<evidence type="ECO:0000259" key="2">
    <source>
        <dbReference type="Pfam" id="PF07995"/>
    </source>
</evidence>
<dbReference type="RefSeq" id="WP_094806711.1">
    <property type="nucleotide sequence ID" value="NZ_NEVT01000006.1"/>
</dbReference>
<keyword evidence="4" id="KW-1185">Reference proteome</keyword>
<dbReference type="InterPro" id="IPR012938">
    <property type="entry name" value="Glc/Sorbosone_DH"/>
</dbReference>
<evidence type="ECO:0000256" key="1">
    <source>
        <dbReference type="SAM" id="SignalP"/>
    </source>
</evidence>
<dbReference type="AlphaFoldDB" id="A0A261VR56"/>
<dbReference type="Proteomes" id="UP000215633">
    <property type="component" value="Unassembled WGS sequence"/>
</dbReference>
<name>A0A261VR56_9BORD</name>
<feature type="signal peptide" evidence="1">
    <location>
        <begin position="1"/>
        <end position="21"/>
    </location>
</feature>
<reference evidence="4" key="1">
    <citation type="submission" date="2017-05" db="EMBL/GenBank/DDBJ databases">
        <title>Complete and WGS of Bordetella genogroups.</title>
        <authorList>
            <person name="Spilker T."/>
            <person name="Lipuma J."/>
        </authorList>
    </citation>
    <scope>NUCLEOTIDE SEQUENCE [LARGE SCALE GENOMIC DNA]</scope>
    <source>
        <strain evidence="4">AU8256</strain>
    </source>
</reference>
<dbReference type="Gene3D" id="2.120.10.30">
    <property type="entry name" value="TolB, C-terminal domain"/>
    <property type="match status" value="1"/>
</dbReference>
<protein>
    <submittedName>
        <fullName evidence="3">Oxidoreductase</fullName>
    </submittedName>
</protein>
<accession>A0A261VR56</accession>
<dbReference type="InterPro" id="IPR011041">
    <property type="entry name" value="Quinoprot_gluc/sorb_DH_b-prop"/>
</dbReference>
<proteinExistence type="predicted"/>
<organism evidence="3 4">
    <name type="scientific">Bordetella genomosp. 2</name>
    <dbReference type="NCBI Taxonomy" id="1983456"/>
    <lineage>
        <taxon>Bacteria</taxon>
        <taxon>Pseudomonadati</taxon>
        <taxon>Pseudomonadota</taxon>
        <taxon>Betaproteobacteria</taxon>
        <taxon>Burkholderiales</taxon>
        <taxon>Alcaligenaceae</taxon>
        <taxon>Bordetella</taxon>
    </lineage>
</organism>
<evidence type="ECO:0000313" key="4">
    <source>
        <dbReference type="Proteomes" id="UP000215633"/>
    </source>
</evidence>
<dbReference type="Pfam" id="PF07995">
    <property type="entry name" value="GSDH"/>
    <property type="match status" value="1"/>
</dbReference>
<keyword evidence="1" id="KW-0732">Signal</keyword>
<dbReference type="PANTHER" id="PTHR19328:SF75">
    <property type="entry name" value="ALDOSE SUGAR DEHYDROGENASE YLII"/>
    <property type="match status" value="1"/>
</dbReference>
<dbReference type="InterPro" id="IPR011042">
    <property type="entry name" value="6-blade_b-propeller_TolB-like"/>
</dbReference>
<evidence type="ECO:0000313" key="3">
    <source>
        <dbReference type="EMBL" id="OZI75733.1"/>
    </source>
</evidence>